<organism evidence="2 3">
    <name type="scientific">Actinopolymorpha singaporensis</name>
    <dbReference type="NCBI Taxonomy" id="117157"/>
    <lineage>
        <taxon>Bacteria</taxon>
        <taxon>Bacillati</taxon>
        <taxon>Actinomycetota</taxon>
        <taxon>Actinomycetes</taxon>
        <taxon>Propionibacteriales</taxon>
        <taxon>Actinopolymorphaceae</taxon>
        <taxon>Actinopolymorpha</taxon>
    </lineage>
</organism>
<name>A0A1H1YY64_9ACTN</name>
<dbReference type="SUPFAM" id="SSF54593">
    <property type="entry name" value="Glyoxalase/Bleomycin resistance protein/Dihydroxybiphenyl dioxygenase"/>
    <property type="match status" value="1"/>
</dbReference>
<sequence>MAVRYKVCIDCSDPHLLARFWAQALDYVVEDHSPLIDSLLAEGAPIRDHLVEVDGRLAWRTAAGIRDPEHPVNAETGVGQGGRILFQTVPEPKQGKNRLHLDLHVGADRVDAEAERLCGLGATRLGEGHEEGGSRWIVLADPEGNEFCVA</sequence>
<evidence type="ECO:0000259" key="1">
    <source>
        <dbReference type="Pfam" id="PF18029"/>
    </source>
</evidence>
<dbReference type="Proteomes" id="UP000198983">
    <property type="component" value="Chromosome I"/>
</dbReference>
<evidence type="ECO:0000313" key="2">
    <source>
        <dbReference type="EMBL" id="SDT26353.1"/>
    </source>
</evidence>
<dbReference type="PANTHER" id="PTHR35908:SF1">
    <property type="entry name" value="CONSERVED PROTEIN"/>
    <property type="match status" value="1"/>
</dbReference>
<reference evidence="2 3" key="1">
    <citation type="submission" date="2016-10" db="EMBL/GenBank/DDBJ databases">
        <authorList>
            <person name="de Groot N.N."/>
        </authorList>
    </citation>
    <scope>NUCLEOTIDE SEQUENCE [LARGE SCALE GENOMIC DNA]</scope>
    <source>
        <strain evidence="2 3">DSM 22024</strain>
    </source>
</reference>
<proteinExistence type="predicted"/>
<dbReference type="OrthoDB" id="3823476at2"/>
<feature type="domain" description="Glyoxalase-like" evidence="1">
    <location>
        <begin position="7"/>
        <end position="149"/>
    </location>
</feature>
<keyword evidence="3" id="KW-1185">Reference proteome</keyword>
<gene>
    <name evidence="2" type="ORF">SAMN04489717_5768</name>
</gene>
<dbReference type="AlphaFoldDB" id="A0A1H1YY64"/>
<dbReference type="STRING" id="117157.SAMN04489717_5768"/>
<dbReference type="InterPro" id="IPR029068">
    <property type="entry name" value="Glyas_Bleomycin-R_OHBP_Dase"/>
</dbReference>
<dbReference type="InterPro" id="IPR041581">
    <property type="entry name" value="Glyoxalase_6"/>
</dbReference>
<dbReference type="Gene3D" id="3.10.180.10">
    <property type="entry name" value="2,3-Dihydroxybiphenyl 1,2-Dioxygenase, domain 1"/>
    <property type="match status" value="1"/>
</dbReference>
<accession>A0A1H1YY64</accession>
<dbReference type="EMBL" id="LT629732">
    <property type="protein sequence ID" value="SDT26353.1"/>
    <property type="molecule type" value="Genomic_DNA"/>
</dbReference>
<dbReference type="CDD" id="cd06587">
    <property type="entry name" value="VOC"/>
    <property type="match status" value="1"/>
</dbReference>
<dbReference type="PANTHER" id="PTHR35908">
    <property type="entry name" value="HYPOTHETICAL FUSION PROTEIN"/>
    <property type="match status" value="1"/>
</dbReference>
<protein>
    <recommendedName>
        <fullName evidence="1">Glyoxalase-like domain-containing protein</fullName>
    </recommendedName>
</protein>
<dbReference type="RefSeq" id="WP_092656837.1">
    <property type="nucleotide sequence ID" value="NZ_LT629732.1"/>
</dbReference>
<dbReference type="Pfam" id="PF18029">
    <property type="entry name" value="Glyoxalase_6"/>
    <property type="match status" value="1"/>
</dbReference>
<evidence type="ECO:0000313" key="3">
    <source>
        <dbReference type="Proteomes" id="UP000198983"/>
    </source>
</evidence>